<feature type="domain" description="YobI-like P-loop NTPase" evidence="3">
    <location>
        <begin position="36"/>
        <end position="398"/>
    </location>
</feature>
<dbReference type="InterPro" id="IPR027417">
    <property type="entry name" value="P-loop_NTPase"/>
</dbReference>
<comment type="caution">
    <text evidence="4">The sequence shown here is derived from an EMBL/GenBank/DDBJ whole genome shotgun (WGS) entry which is preliminary data.</text>
</comment>
<keyword evidence="1" id="KW-0175">Coiled coil</keyword>
<name>A0A5J4R504_9ZZZZ</name>
<protein>
    <recommendedName>
        <fullName evidence="3">YobI-like P-loop NTPase domain-containing protein</fullName>
    </recommendedName>
</protein>
<sequence>MTAWKHLSVKKSNSNFENVYFHSLSPTSNVENGECYFNALNWALNNRKNIKNIAMTGPYGSGKSSILCSFQEKNANNDLHFLNVSLATFKEEKQDDDKTTGENLLRLIELSILQQLLYKEKDKNLPDSRLKKIKSFTWEKLLLIAIGCLLVFVATVNCVKAKFIINVFRLNVSDSTETIIYFLSLAISIIGIITFAFKSIRIVNNFKISKLNINNAEIEISPEINKSVLNHNLEEILYFFEVTRYNVVIIEDLDRFQETEIFTKLREINMLINNSKKINKDIVFIYAIRDDIFINKERTKFFDFLIPVIPVINTSNSNEILQNEIRSIADKVSESLIDDISLFIDEMRLLYNILNEFQIYKQLLSRDLSQEKLLAIIVYKNICPNDFVKLSNYEGVLYETINKKNEYIRNKIDEINREISKCKDRIGLLESLKIKELDELKSLYIFQYIGQLNGFNAFIINDKEYSYNDVLTDEIFAYFINNNLSYKFQHRNSYYYPTQVLLKFKDIEKQVDSQFSYEDRKQQIEDWDKGKVNELKNNIEKLEQKKSEVRHEKIQNLITSKDIQIDVNNNQQKLVNLLLRNGYIDEDYWDYISLFHEGSLSKNDHSFLLNVKSQNKTEFNHRLDKIGNLISKINVRDFEKEYILNYYLVDFVLSISGFEKQKESIFNLLKNESDTSIEFIDKFIQSGKNIDRFVKELSHYWSNMWNYFCQEACYLDDKLEIYFKLIIENSEISDINALAKQSNLIKVISNKNDFFEIIPDKKKIKEILKVLNIKFVDININTLSDELLNYVYENNFYQINETMLKKMMQAKGIFNQVDFDKRNFYAIQNSNCTILTNYVEENISGYITNVYLKLETNTNESENCLIILLNNEKLTQKEKTLIIQKEETKISNLSDIETIKVNNILLQESKVMPTWNNLISHFHRDENVMSEHIIIFLNNKENADILSEEKIDKENPDEETVDKFLNAMILSNEINNEPYSMILKSVPYYYNSLAVENLHREKVELLIKDNKLGLTKQNYTILKGFFFKLHILLIEKRHGELSEKLKDLSFDNNDIYDLLESTTLSIKEKNIIIDSYDDSSIIEEVKILELLRNLVLRNDSFNVSKNILMAILTKTNDTNMKIELFNIKHQILDKSNITIFLDSLPDDLYSNIAKNGNRPLIPNNAVNESFVQNLKYKGYISKYVFEEKGIRISTFKNKL</sequence>
<dbReference type="EMBL" id="SNRY01001783">
    <property type="protein sequence ID" value="KAA6328655.1"/>
    <property type="molecule type" value="Genomic_DNA"/>
</dbReference>
<dbReference type="InterPro" id="IPR048428">
    <property type="entry name" value="YobI-NTPase"/>
</dbReference>
<dbReference type="AlphaFoldDB" id="A0A5J4R504"/>
<dbReference type="Pfam" id="PF20693">
    <property type="entry name" value="YobI-ATPase"/>
    <property type="match status" value="1"/>
</dbReference>
<evidence type="ECO:0000256" key="2">
    <source>
        <dbReference type="SAM" id="Phobius"/>
    </source>
</evidence>
<reference evidence="4" key="1">
    <citation type="submission" date="2019-03" db="EMBL/GenBank/DDBJ databases">
        <title>Single cell metagenomics reveals metabolic interactions within the superorganism composed of flagellate Streblomastix strix and complex community of Bacteroidetes bacteria on its surface.</title>
        <authorList>
            <person name="Treitli S.C."/>
            <person name="Kolisko M."/>
            <person name="Husnik F."/>
            <person name="Keeling P."/>
            <person name="Hampl V."/>
        </authorList>
    </citation>
    <scope>NUCLEOTIDE SEQUENCE</scope>
    <source>
        <strain evidence="4">STM</strain>
    </source>
</reference>
<accession>A0A5J4R504</accession>
<keyword evidence="2" id="KW-1133">Transmembrane helix</keyword>
<gene>
    <name evidence="4" type="ORF">EZS27_022472</name>
</gene>
<feature type="coiled-coil region" evidence="1">
    <location>
        <begin position="398"/>
        <end position="425"/>
    </location>
</feature>
<keyword evidence="2" id="KW-0812">Transmembrane</keyword>
<evidence type="ECO:0000256" key="1">
    <source>
        <dbReference type="SAM" id="Coils"/>
    </source>
</evidence>
<proteinExistence type="predicted"/>
<feature type="transmembrane region" description="Helical" evidence="2">
    <location>
        <begin position="141"/>
        <end position="159"/>
    </location>
</feature>
<organism evidence="4">
    <name type="scientific">termite gut metagenome</name>
    <dbReference type="NCBI Taxonomy" id="433724"/>
    <lineage>
        <taxon>unclassified sequences</taxon>
        <taxon>metagenomes</taxon>
        <taxon>organismal metagenomes</taxon>
    </lineage>
</organism>
<evidence type="ECO:0000259" key="3">
    <source>
        <dbReference type="Pfam" id="PF20693"/>
    </source>
</evidence>
<keyword evidence="2" id="KW-0472">Membrane</keyword>
<dbReference type="SUPFAM" id="SSF52540">
    <property type="entry name" value="P-loop containing nucleoside triphosphate hydrolases"/>
    <property type="match status" value="1"/>
</dbReference>
<evidence type="ECO:0000313" key="4">
    <source>
        <dbReference type="EMBL" id="KAA6328655.1"/>
    </source>
</evidence>
<feature type="coiled-coil region" evidence="1">
    <location>
        <begin position="525"/>
        <end position="552"/>
    </location>
</feature>
<feature type="transmembrane region" description="Helical" evidence="2">
    <location>
        <begin position="179"/>
        <end position="197"/>
    </location>
</feature>